<gene>
    <name evidence="1" type="ORF">L6452_32803</name>
</gene>
<proteinExistence type="predicted"/>
<name>A0ACB8Z4P8_ARCLA</name>
<protein>
    <submittedName>
        <fullName evidence="1">Uncharacterized protein</fullName>
    </submittedName>
</protein>
<accession>A0ACB8Z4P8</accession>
<reference evidence="2" key="1">
    <citation type="journal article" date="2022" name="Mol. Ecol. Resour.">
        <title>The genomes of chicory, endive, great burdock and yacon provide insights into Asteraceae palaeo-polyploidization history and plant inulin production.</title>
        <authorList>
            <person name="Fan W."/>
            <person name="Wang S."/>
            <person name="Wang H."/>
            <person name="Wang A."/>
            <person name="Jiang F."/>
            <person name="Liu H."/>
            <person name="Zhao H."/>
            <person name="Xu D."/>
            <person name="Zhang Y."/>
        </authorList>
    </citation>
    <scope>NUCLEOTIDE SEQUENCE [LARGE SCALE GENOMIC DNA]</scope>
    <source>
        <strain evidence="2">cv. Niubang</strain>
    </source>
</reference>
<comment type="caution">
    <text evidence="1">The sequence shown here is derived from an EMBL/GenBank/DDBJ whole genome shotgun (WGS) entry which is preliminary data.</text>
</comment>
<keyword evidence="2" id="KW-1185">Reference proteome</keyword>
<evidence type="ECO:0000313" key="2">
    <source>
        <dbReference type="Proteomes" id="UP001055879"/>
    </source>
</evidence>
<sequence length="129" mass="14152">MIVCFSGLDRFPSDRPTSISCLSNIGSLKSFLINYCRHPIVRFPTHSDSRLHRLPASPGSERPRLSGTHIPESPRLLGANYSRLLASWVRSDSSDSVTENDVATTPDDVESASSDSSISDSSDDHDDQF</sequence>
<reference evidence="1 2" key="2">
    <citation type="journal article" date="2022" name="Mol. Ecol. Resour.">
        <title>The genomes of chicory, endive, great burdock and yacon provide insights into Asteraceae paleo-polyploidization history and plant inulin production.</title>
        <authorList>
            <person name="Fan W."/>
            <person name="Wang S."/>
            <person name="Wang H."/>
            <person name="Wang A."/>
            <person name="Jiang F."/>
            <person name="Liu H."/>
            <person name="Zhao H."/>
            <person name="Xu D."/>
            <person name="Zhang Y."/>
        </authorList>
    </citation>
    <scope>NUCLEOTIDE SEQUENCE [LARGE SCALE GENOMIC DNA]</scope>
    <source>
        <strain evidence="2">cv. Niubang</strain>
    </source>
</reference>
<dbReference type="Proteomes" id="UP001055879">
    <property type="component" value="Linkage Group LG11"/>
</dbReference>
<dbReference type="EMBL" id="CM042057">
    <property type="protein sequence ID" value="KAI3692977.1"/>
    <property type="molecule type" value="Genomic_DNA"/>
</dbReference>
<evidence type="ECO:0000313" key="1">
    <source>
        <dbReference type="EMBL" id="KAI3692977.1"/>
    </source>
</evidence>
<organism evidence="1 2">
    <name type="scientific">Arctium lappa</name>
    <name type="common">Greater burdock</name>
    <name type="synonym">Lappa major</name>
    <dbReference type="NCBI Taxonomy" id="4217"/>
    <lineage>
        <taxon>Eukaryota</taxon>
        <taxon>Viridiplantae</taxon>
        <taxon>Streptophyta</taxon>
        <taxon>Embryophyta</taxon>
        <taxon>Tracheophyta</taxon>
        <taxon>Spermatophyta</taxon>
        <taxon>Magnoliopsida</taxon>
        <taxon>eudicotyledons</taxon>
        <taxon>Gunneridae</taxon>
        <taxon>Pentapetalae</taxon>
        <taxon>asterids</taxon>
        <taxon>campanulids</taxon>
        <taxon>Asterales</taxon>
        <taxon>Asteraceae</taxon>
        <taxon>Carduoideae</taxon>
        <taxon>Cardueae</taxon>
        <taxon>Arctiinae</taxon>
        <taxon>Arctium</taxon>
    </lineage>
</organism>